<dbReference type="Gene3D" id="3.90.550.10">
    <property type="entry name" value="Spore Coat Polysaccharide Biosynthesis Protein SpsA, Chain A"/>
    <property type="match status" value="1"/>
</dbReference>
<keyword evidence="2" id="KW-0808">Transferase</keyword>
<dbReference type="OrthoDB" id="433681at2"/>
<dbReference type="InterPro" id="IPR001173">
    <property type="entry name" value="Glyco_trans_2-like"/>
</dbReference>
<sequence length="288" mass="32444">MSPGPQFSYSVVVPYGKIGGNTARCLLSILEQSYPPEEVVIVCNGPVKASDAEQVLRAALSSSSIKCRLLEAPDSCKNANAARNLGAKCVSTPWVAFLDSDDWWDVDWAQTCARALNNADKDVRFVYGSINVHRAGGLKETLTADDWRVFATPENYLLAYRPAQTSTYMVASSLLHAVLWREDLGRHQDYDFFVRCMNSGALSCCVKEPQVNVEWTYPRRHKYHYDCWRVVKDWAPRVDPEFYRRHLANLTKSALLSKDLEAIGPLVRALCSAWIRQIGARQARRAKP</sequence>
<dbReference type="Proteomes" id="UP000297564">
    <property type="component" value="Unassembled WGS sequence"/>
</dbReference>
<dbReference type="PANTHER" id="PTHR43685">
    <property type="entry name" value="GLYCOSYLTRANSFERASE"/>
    <property type="match status" value="1"/>
</dbReference>
<accession>A0A4Z0BXZ5</accession>
<gene>
    <name evidence="2" type="ORF">EZ242_00105</name>
</gene>
<dbReference type="InterPro" id="IPR029044">
    <property type="entry name" value="Nucleotide-diphossugar_trans"/>
</dbReference>
<dbReference type="EMBL" id="SMLL01000001">
    <property type="protein sequence ID" value="TFZ04207.1"/>
    <property type="molecule type" value="Genomic_DNA"/>
</dbReference>
<reference evidence="2 3" key="1">
    <citation type="submission" date="2019-03" db="EMBL/GenBank/DDBJ databases">
        <title>Ramlibacter rhizophilus CCTCC AB2015357, whole genome shotgun sequence.</title>
        <authorList>
            <person name="Zhang X."/>
            <person name="Feng G."/>
            <person name="Zhu H."/>
        </authorList>
    </citation>
    <scope>NUCLEOTIDE SEQUENCE [LARGE SCALE GENOMIC DNA]</scope>
    <source>
        <strain evidence="2 3">CCTCC AB2015357</strain>
    </source>
</reference>
<protein>
    <submittedName>
        <fullName evidence="2">Glycosyltransferase family 2 protein</fullName>
    </submittedName>
</protein>
<dbReference type="CDD" id="cd00761">
    <property type="entry name" value="Glyco_tranf_GTA_type"/>
    <property type="match status" value="1"/>
</dbReference>
<name>A0A4Z0BXZ5_9BURK</name>
<organism evidence="2 3">
    <name type="scientific">Ramlibacter rhizophilus</name>
    <dbReference type="NCBI Taxonomy" id="1781167"/>
    <lineage>
        <taxon>Bacteria</taxon>
        <taxon>Pseudomonadati</taxon>
        <taxon>Pseudomonadota</taxon>
        <taxon>Betaproteobacteria</taxon>
        <taxon>Burkholderiales</taxon>
        <taxon>Comamonadaceae</taxon>
        <taxon>Ramlibacter</taxon>
    </lineage>
</organism>
<dbReference type="SUPFAM" id="SSF53448">
    <property type="entry name" value="Nucleotide-diphospho-sugar transferases"/>
    <property type="match status" value="1"/>
</dbReference>
<dbReference type="PANTHER" id="PTHR43685:SF2">
    <property type="entry name" value="GLYCOSYLTRANSFERASE 2-LIKE DOMAIN-CONTAINING PROTEIN"/>
    <property type="match status" value="1"/>
</dbReference>
<keyword evidence="3" id="KW-1185">Reference proteome</keyword>
<feature type="domain" description="Glycosyltransferase 2-like" evidence="1">
    <location>
        <begin position="10"/>
        <end position="133"/>
    </location>
</feature>
<evidence type="ECO:0000313" key="3">
    <source>
        <dbReference type="Proteomes" id="UP000297564"/>
    </source>
</evidence>
<dbReference type="GO" id="GO:0016740">
    <property type="term" value="F:transferase activity"/>
    <property type="evidence" value="ECO:0007669"/>
    <property type="project" value="UniProtKB-KW"/>
</dbReference>
<evidence type="ECO:0000313" key="2">
    <source>
        <dbReference type="EMBL" id="TFZ04207.1"/>
    </source>
</evidence>
<evidence type="ECO:0000259" key="1">
    <source>
        <dbReference type="Pfam" id="PF00535"/>
    </source>
</evidence>
<proteinExistence type="predicted"/>
<dbReference type="RefSeq" id="WP_135283089.1">
    <property type="nucleotide sequence ID" value="NZ_SMLL01000001.1"/>
</dbReference>
<dbReference type="AlphaFoldDB" id="A0A4Z0BXZ5"/>
<comment type="caution">
    <text evidence="2">The sequence shown here is derived from an EMBL/GenBank/DDBJ whole genome shotgun (WGS) entry which is preliminary data.</text>
</comment>
<dbReference type="InterPro" id="IPR050834">
    <property type="entry name" value="Glycosyltransf_2"/>
</dbReference>
<dbReference type="Pfam" id="PF00535">
    <property type="entry name" value="Glycos_transf_2"/>
    <property type="match status" value="1"/>
</dbReference>